<dbReference type="CDD" id="cd22343">
    <property type="entry name" value="PDDEXK_lambda_exonuclease-like"/>
    <property type="match status" value="1"/>
</dbReference>
<dbReference type="InterPro" id="IPR011604">
    <property type="entry name" value="PDDEXK-like_dom_sf"/>
</dbReference>
<dbReference type="InterPro" id="IPR011335">
    <property type="entry name" value="Restrct_endonuc-II-like"/>
</dbReference>
<dbReference type="Pfam" id="PF09588">
    <property type="entry name" value="YqaJ"/>
    <property type="match status" value="1"/>
</dbReference>
<dbReference type="Proteomes" id="UP000695022">
    <property type="component" value="Unplaced"/>
</dbReference>
<keyword evidence="2 4" id="KW-0863">Zinc-finger</keyword>
<dbReference type="PROSITE" id="PS50016">
    <property type="entry name" value="ZF_PHD_2"/>
    <property type="match status" value="1"/>
</dbReference>
<keyword evidence="3" id="KW-0862">Zinc</keyword>
<dbReference type="SUPFAM" id="SSF57903">
    <property type="entry name" value="FYVE/PHD zinc finger"/>
    <property type="match status" value="1"/>
</dbReference>
<dbReference type="PANTHER" id="PTHR47526">
    <property type="entry name" value="ATP-DEPENDENT DNA HELICASE"/>
    <property type="match status" value="1"/>
</dbReference>
<feature type="compositionally biased region" description="Basic residues" evidence="5">
    <location>
        <begin position="364"/>
        <end position="375"/>
    </location>
</feature>
<evidence type="ECO:0000313" key="7">
    <source>
        <dbReference type="Proteomes" id="UP000695022"/>
    </source>
</evidence>
<dbReference type="InterPro" id="IPR019787">
    <property type="entry name" value="Znf_PHD-finger"/>
</dbReference>
<reference evidence="8" key="1">
    <citation type="submission" date="2025-08" db="UniProtKB">
        <authorList>
            <consortium name="RefSeq"/>
        </authorList>
    </citation>
    <scope>IDENTIFICATION</scope>
</reference>
<organism evidence="7 8">
    <name type="scientific">Priapulus caudatus</name>
    <name type="common">Priapulid worm</name>
    <dbReference type="NCBI Taxonomy" id="37621"/>
    <lineage>
        <taxon>Eukaryota</taxon>
        <taxon>Metazoa</taxon>
        <taxon>Ecdysozoa</taxon>
        <taxon>Scalidophora</taxon>
        <taxon>Priapulida</taxon>
        <taxon>Priapulimorpha</taxon>
        <taxon>Priapulimorphida</taxon>
        <taxon>Priapulidae</taxon>
        <taxon>Priapulus</taxon>
    </lineage>
</organism>
<dbReference type="PANTHER" id="PTHR47526:SF3">
    <property type="entry name" value="PHD-TYPE DOMAIN-CONTAINING PROTEIN"/>
    <property type="match status" value="1"/>
</dbReference>
<evidence type="ECO:0000256" key="2">
    <source>
        <dbReference type="ARBA" id="ARBA00022771"/>
    </source>
</evidence>
<dbReference type="RefSeq" id="XP_014678535.1">
    <property type="nucleotide sequence ID" value="XM_014823049.1"/>
</dbReference>
<evidence type="ECO:0000256" key="4">
    <source>
        <dbReference type="PROSITE-ProRule" id="PRU00146"/>
    </source>
</evidence>
<evidence type="ECO:0000313" key="8">
    <source>
        <dbReference type="RefSeq" id="XP_014678535.1"/>
    </source>
</evidence>
<dbReference type="InterPro" id="IPR019786">
    <property type="entry name" value="Zinc_finger_PHD-type_CS"/>
</dbReference>
<dbReference type="Gene3D" id="3.30.40.10">
    <property type="entry name" value="Zinc/RING finger domain, C3HC4 (zinc finger)"/>
    <property type="match status" value="1"/>
</dbReference>
<dbReference type="InterPro" id="IPR011011">
    <property type="entry name" value="Znf_FYVE_PHD"/>
</dbReference>
<dbReference type="InterPro" id="IPR001965">
    <property type="entry name" value="Znf_PHD"/>
</dbReference>
<protein>
    <submittedName>
        <fullName evidence="8">Uncharacterized protein LOC106818334</fullName>
    </submittedName>
</protein>
<accession>A0ABM1F264</accession>
<evidence type="ECO:0000256" key="1">
    <source>
        <dbReference type="ARBA" id="ARBA00022723"/>
    </source>
</evidence>
<dbReference type="GeneID" id="106818334"/>
<keyword evidence="1" id="KW-0479">Metal-binding</keyword>
<dbReference type="InterPro" id="IPR013083">
    <property type="entry name" value="Znf_RING/FYVE/PHD"/>
</dbReference>
<gene>
    <name evidence="8" type="primary">LOC106818334</name>
</gene>
<dbReference type="SMART" id="SM00249">
    <property type="entry name" value="PHD"/>
    <property type="match status" value="1"/>
</dbReference>
<keyword evidence="7" id="KW-1185">Reference proteome</keyword>
<evidence type="ECO:0000256" key="5">
    <source>
        <dbReference type="SAM" id="MobiDB-lite"/>
    </source>
</evidence>
<feature type="domain" description="PHD-type" evidence="6">
    <location>
        <begin position="381"/>
        <end position="437"/>
    </location>
</feature>
<evidence type="ECO:0000256" key="3">
    <source>
        <dbReference type="ARBA" id="ARBA00022833"/>
    </source>
</evidence>
<sequence length="441" mass="49203">MLIKKPHYRHGGKNKPINHPKRQMFKVVKKSRPATLSSLMGSLSISCPDAAVFQYADIDVSPNFQISDDVNVSCTVDVETTEVAPPIKTLTEAAQDVDNAMALVKNLEYSEESVAELAKLTSGQADNPLWFNHREGRITGSRMHAVHTKMKSISADPSKNADSLLSSLMGYTKVSDNIPALKYGRVMEDEARSRYVKETQGNHLKLSVTPSGLHVSAKKGFIGASPDGLVSCDCCGQGLLEIKCPISIAHDVPSSANLAYLKYGKLSKTHTYYTQVQGQLAITGRQWCDFFVYTKYGHYLERVLFDEEFWSCVVSNLEKFFVHFVAPELLSRDLKKSRAAPLDVHVQMTPVQTKSTPRNPPQVPKKKARTTRRRKPTTKPIYICGSCGKECKDEEDIDSDEDFTIGCDKCRKWFHWSCVGYESEECDKWCCGDCGASDMAM</sequence>
<proteinExistence type="predicted"/>
<dbReference type="PROSITE" id="PS01359">
    <property type="entry name" value="ZF_PHD_1"/>
    <property type="match status" value="1"/>
</dbReference>
<evidence type="ECO:0000259" key="6">
    <source>
        <dbReference type="PROSITE" id="PS50016"/>
    </source>
</evidence>
<feature type="region of interest" description="Disordered" evidence="5">
    <location>
        <begin position="350"/>
        <end position="375"/>
    </location>
</feature>
<dbReference type="Gene3D" id="3.90.320.10">
    <property type="match status" value="1"/>
</dbReference>
<dbReference type="InterPro" id="IPR019080">
    <property type="entry name" value="YqaJ_viral_recombinase"/>
</dbReference>
<name>A0ABM1F264_PRICU</name>
<dbReference type="SUPFAM" id="SSF52980">
    <property type="entry name" value="Restriction endonuclease-like"/>
    <property type="match status" value="1"/>
</dbReference>